<dbReference type="EMBL" id="AP025628">
    <property type="protein sequence ID" value="BDG59229.1"/>
    <property type="molecule type" value="Genomic_DNA"/>
</dbReference>
<dbReference type="KEGG" id="cmic:caldi_03190"/>
<sequence>MAPTNRPNRRRTGANWHILHGCAAADAANARKLPPHPGGSQCTLARRRIGSPAPPAPRPSAGAPAVGGGRGQAAAGPISNHYGAMEHGTTECVATECVATGCVTTESEGSP</sequence>
<reference evidence="2" key="1">
    <citation type="submission" date="2022-03" db="EMBL/GenBank/DDBJ databases">
        <title>Complete genome sequence of Caldinitratiruptor microaerophilus.</title>
        <authorList>
            <person name="Mukaiyama R."/>
            <person name="Nishiyama T."/>
            <person name="Ueda K."/>
        </authorList>
    </citation>
    <scope>NUCLEOTIDE SEQUENCE</scope>
    <source>
        <strain evidence="2">JCM 16183</strain>
    </source>
</reference>
<evidence type="ECO:0000313" key="2">
    <source>
        <dbReference type="EMBL" id="BDG59229.1"/>
    </source>
</evidence>
<organism evidence="2 3">
    <name type="scientific">Caldinitratiruptor microaerophilus</name>
    <dbReference type="NCBI Taxonomy" id="671077"/>
    <lineage>
        <taxon>Bacteria</taxon>
        <taxon>Bacillati</taxon>
        <taxon>Bacillota</taxon>
        <taxon>Clostridia</taxon>
        <taxon>Eubacteriales</taxon>
        <taxon>Symbiobacteriaceae</taxon>
        <taxon>Caldinitratiruptor</taxon>
    </lineage>
</organism>
<evidence type="ECO:0000256" key="1">
    <source>
        <dbReference type="SAM" id="MobiDB-lite"/>
    </source>
</evidence>
<accession>A0AA35CIS4</accession>
<evidence type="ECO:0000313" key="3">
    <source>
        <dbReference type="Proteomes" id="UP001163687"/>
    </source>
</evidence>
<keyword evidence="3" id="KW-1185">Reference proteome</keyword>
<gene>
    <name evidence="2" type="ORF">caldi_03190</name>
</gene>
<dbReference type="Proteomes" id="UP001163687">
    <property type="component" value="Chromosome"/>
</dbReference>
<name>A0AA35CIS4_9FIRM</name>
<dbReference type="AlphaFoldDB" id="A0AA35CIS4"/>
<feature type="region of interest" description="Disordered" evidence="1">
    <location>
        <begin position="29"/>
        <end position="82"/>
    </location>
</feature>
<proteinExistence type="predicted"/>
<protein>
    <submittedName>
        <fullName evidence="2">Uncharacterized protein</fullName>
    </submittedName>
</protein>